<evidence type="ECO:0000313" key="10">
    <source>
        <dbReference type="Proteomes" id="UP000494363"/>
    </source>
</evidence>
<dbReference type="GO" id="GO:0016020">
    <property type="term" value="C:membrane"/>
    <property type="evidence" value="ECO:0007669"/>
    <property type="project" value="UniProtKB-SubCell"/>
</dbReference>
<feature type="domain" description="Peptidase S54 rhomboid" evidence="8">
    <location>
        <begin position="202"/>
        <end position="341"/>
    </location>
</feature>
<dbReference type="Gene3D" id="1.20.1540.10">
    <property type="entry name" value="Rhomboid-like"/>
    <property type="match status" value="1"/>
</dbReference>
<proteinExistence type="inferred from homology"/>
<feature type="transmembrane region" description="Helical" evidence="7">
    <location>
        <begin position="297"/>
        <end position="313"/>
    </location>
</feature>
<evidence type="ECO:0000256" key="1">
    <source>
        <dbReference type="ARBA" id="ARBA00004141"/>
    </source>
</evidence>
<feature type="transmembrane region" description="Helical" evidence="7">
    <location>
        <begin position="204"/>
        <end position="228"/>
    </location>
</feature>
<dbReference type="Pfam" id="PF01694">
    <property type="entry name" value="Rhomboid"/>
    <property type="match status" value="1"/>
</dbReference>
<name>A0A6J5DR67_9BURK</name>
<keyword evidence="9" id="KW-0645">Protease</keyword>
<keyword evidence="10" id="KW-1185">Reference proteome</keyword>
<dbReference type="PANTHER" id="PTHR43731:SF14">
    <property type="entry name" value="PRESENILIN-ASSOCIATED RHOMBOID-LIKE PROTEIN, MITOCHONDRIAL"/>
    <property type="match status" value="1"/>
</dbReference>
<dbReference type="RefSeq" id="WP_175227123.1">
    <property type="nucleotide sequence ID" value="NZ_CADIKH010000011.1"/>
</dbReference>
<feature type="transmembrane region" description="Helical" evidence="7">
    <location>
        <begin position="325"/>
        <end position="344"/>
    </location>
</feature>
<evidence type="ECO:0000256" key="3">
    <source>
        <dbReference type="ARBA" id="ARBA00022692"/>
    </source>
</evidence>
<evidence type="ECO:0000256" key="6">
    <source>
        <dbReference type="ARBA" id="ARBA00023136"/>
    </source>
</evidence>
<dbReference type="GO" id="GO:0006508">
    <property type="term" value="P:proteolysis"/>
    <property type="evidence" value="ECO:0007669"/>
    <property type="project" value="UniProtKB-KW"/>
</dbReference>
<feature type="transmembrane region" description="Helical" evidence="7">
    <location>
        <begin position="156"/>
        <end position="175"/>
    </location>
</feature>
<evidence type="ECO:0000313" key="9">
    <source>
        <dbReference type="EMBL" id="CAB3756498.1"/>
    </source>
</evidence>
<feature type="transmembrane region" description="Helical" evidence="7">
    <location>
        <begin position="267"/>
        <end position="285"/>
    </location>
</feature>
<dbReference type="PANTHER" id="PTHR43731">
    <property type="entry name" value="RHOMBOID PROTEASE"/>
    <property type="match status" value="1"/>
</dbReference>
<gene>
    <name evidence="9" type="primary">glpG</name>
    <name evidence="9" type="ORF">LMG29542_02881</name>
</gene>
<dbReference type="InterPro" id="IPR035952">
    <property type="entry name" value="Rhomboid-like_sf"/>
</dbReference>
<dbReference type="EC" id="3.4.21.105" evidence="9"/>
<comment type="subcellular location">
    <subcellularLocation>
        <location evidence="1">Membrane</location>
        <topology evidence="1">Multi-pass membrane protein</topology>
    </subcellularLocation>
</comment>
<reference evidence="9 10" key="1">
    <citation type="submission" date="2020-04" db="EMBL/GenBank/DDBJ databases">
        <authorList>
            <person name="De Canck E."/>
        </authorList>
    </citation>
    <scope>NUCLEOTIDE SEQUENCE [LARGE SCALE GENOMIC DNA]</scope>
    <source>
        <strain evidence="9 10">LMG 29542</strain>
    </source>
</reference>
<evidence type="ECO:0000256" key="7">
    <source>
        <dbReference type="SAM" id="Phobius"/>
    </source>
</evidence>
<evidence type="ECO:0000256" key="2">
    <source>
        <dbReference type="ARBA" id="ARBA00009045"/>
    </source>
</evidence>
<dbReference type="GO" id="GO:0004252">
    <property type="term" value="F:serine-type endopeptidase activity"/>
    <property type="evidence" value="ECO:0007669"/>
    <property type="project" value="InterPro"/>
</dbReference>
<dbReference type="InterPro" id="IPR050925">
    <property type="entry name" value="Rhomboid_protease_S54"/>
</dbReference>
<comment type="similarity">
    <text evidence="2">Belongs to the peptidase S54 family.</text>
</comment>
<dbReference type="EMBL" id="CADIKH010000011">
    <property type="protein sequence ID" value="CAB3756498.1"/>
    <property type="molecule type" value="Genomic_DNA"/>
</dbReference>
<dbReference type="AlphaFoldDB" id="A0A6J5DR67"/>
<keyword evidence="5 7" id="KW-1133">Transmembrane helix</keyword>
<dbReference type="InterPro" id="IPR022764">
    <property type="entry name" value="Peptidase_S54_rhomboid_dom"/>
</dbReference>
<keyword evidence="6 7" id="KW-0472">Membrane</keyword>
<keyword evidence="3 7" id="KW-0812">Transmembrane</keyword>
<protein>
    <submittedName>
        <fullName evidence="9">Rhomboid protease GlpG</fullName>
        <ecNumber evidence="9">3.4.21.105</ecNumber>
    </submittedName>
</protein>
<evidence type="ECO:0000256" key="4">
    <source>
        <dbReference type="ARBA" id="ARBA00022801"/>
    </source>
</evidence>
<organism evidence="9 10">
    <name type="scientific">Paraburkholderia humisilvae</name>
    <dbReference type="NCBI Taxonomy" id="627669"/>
    <lineage>
        <taxon>Bacteria</taxon>
        <taxon>Pseudomonadati</taxon>
        <taxon>Pseudomonadota</taxon>
        <taxon>Betaproteobacteria</taxon>
        <taxon>Burkholderiales</taxon>
        <taxon>Burkholderiaceae</taxon>
        <taxon>Paraburkholderia</taxon>
    </lineage>
</organism>
<feature type="transmembrane region" description="Helical" evidence="7">
    <location>
        <begin position="240"/>
        <end position="261"/>
    </location>
</feature>
<sequence length="515" mass="56352">MNRSEPGWGRVDTEVGESFGRTPIDQSFEVALGSRFRKVWGQLQARSFQSKGTLRVSGSRVTIRTSASRLIGADVDTDLELRCDDIYNVRVNGKLVQFDVVSGPGELAPIIVRARNKGEAALIAAALPTQMTPRYARENHERARFLQQVMTRTPHLWATWAIVAMTSLVFFVMVARGAGFGTVKSASAIAYGSNYGPYTVSGQWWRLLTSVFIHFGFVHFVFNMIVLVQTGRIVERLFGNVRFLVIYLFAGLTGSLMSLLWHPGINSAGASGAIFGVLGSLLAYVLRYSDSIPRSIFLKHFRMAALFIGYNLYWGFTHRGIDNGAHVGGLIGGFMLACVLAPPIDDSDSSRERSAFVFGASGAVACTVLGGLMWALLTLSARPDRQEAMQFSEVLQQLGPVESKAIADVKSLAREPVTGEGRAEYAGRIRTTVIPEWNQLYAAIDKVQVPAGSSDAALKDGLLRYYGDVTKAMQLLADMADSNQLRDYGAKSQIKELMDDAKRQAAMIRRGAAPL</sequence>
<feature type="transmembrane region" description="Helical" evidence="7">
    <location>
        <begin position="356"/>
        <end position="377"/>
    </location>
</feature>
<evidence type="ECO:0000259" key="8">
    <source>
        <dbReference type="Pfam" id="PF01694"/>
    </source>
</evidence>
<evidence type="ECO:0000256" key="5">
    <source>
        <dbReference type="ARBA" id="ARBA00022989"/>
    </source>
</evidence>
<accession>A0A6J5DR67</accession>
<dbReference type="Proteomes" id="UP000494363">
    <property type="component" value="Unassembled WGS sequence"/>
</dbReference>
<keyword evidence="4 9" id="KW-0378">Hydrolase</keyword>
<dbReference type="SUPFAM" id="SSF144091">
    <property type="entry name" value="Rhomboid-like"/>
    <property type="match status" value="1"/>
</dbReference>